<sequence>MAYQRWQPPVPEIAKSSPPLLLPTIPAPFAPKTDTSDELLQLEWQIVEETNLARLYPQEYASKLAHLRGYVNGNRIKIPHIEEISLNTLSQQFNDVLLQGLPEQLRFYYQNGIDQLYQHAAQNPHVHLTINLPGIEIKEGLAAVDEAIEFLQRQSPLPPLIYSIGLTRAAQDHVADQGAQGFVGHMGNDGSQISDRINRYGTWRKSSGENIAYGYFTAESNLIGLIIDDGVPDRGHRINIFNPHFNYIGVACGYHSYYRMMCVMDYAGEYYE</sequence>
<dbReference type="CDD" id="cd05379">
    <property type="entry name" value="CAP_bacterial"/>
    <property type="match status" value="1"/>
</dbReference>
<proteinExistence type="predicted"/>
<organism evidence="2 3">
    <name type="scientific">Thioflexithrix psekupsensis</name>
    <dbReference type="NCBI Taxonomy" id="1570016"/>
    <lineage>
        <taxon>Bacteria</taxon>
        <taxon>Pseudomonadati</taxon>
        <taxon>Pseudomonadota</taxon>
        <taxon>Gammaproteobacteria</taxon>
        <taxon>Thiotrichales</taxon>
        <taxon>Thioflexithrix</taxon>
    </lineage>
</organism>
<dbReference type="PANTHER" id="PTHR31157:SF1">
    <property type="entry name" value="SCP DOMAIN-CONTAINING PROTEIN"/>
    <property type="match status" value="1"/>
</dbReference>
<dbReference type="InterPro" id="IPR035940">
    <property type="entry name" value="CAP_sf"/>
</dbReference>
<evidence type="ECO:0000313" key="3">
    <source>
        <dbReference type="Proteomes" id="UP000194798"/>
    </source>
</evidence>
<dbReference type="AlphaFoldDB" id="A0A251X974"/>
<dbReference type="EMBL" id="MSLT01000012">
    <property type="protein sequence ID" value="OUD14344.1"/>
    <property type="molecule type" value="Genomic_DNA"/>
</dbReference>
<accession>A0A251X974</accession>
<dbReference type="Proteomes" id="UP000194798">
    <property type="component" value="Unassembled WGS sequence"/>
</dbReference>
<reference evidence="2 3" key="1">
    <citation type="submission" date="2016-12" db="EMBL/GenBank/DDBJ databases">
        <title>Thioflexothrix psekupsii D3 genome sequencing and assembly.</title>
        <authorList>
            <person name="Fomenkov A."/>
            <person name="Vincze T."/>
            <person name="Grabovich M."/>
            <person name="Anton B.P."/>
            <person name="Dubinina G."/>
            <person name="Orlova M."/>
            <person name="Belousova E."/>
            <person name="Roberts R.J."/>
        </authorList>
    </citation>
    <scope>NUCLEOTIDE SEQUENCE [LARGE SCALE GENOMIC DNA]</scope>
    <source>
        <strain evidence="2">D3</strain>
    </source>
</reference>
<dbReference type="PANTHER" id="PTHR31157">
    <property type="entry name" value="SCP DOMAIN-CONTAINING PROTEIN"/>
    <property type="match status" value="1"/>
</dbReference>
<dbReference type="Gene3D" id="3.40.33.10">
    <property type="entry name" value="CAP"/>
    <property type="match status" value="1"/>
</dbReference>
<keyword evidence="3" id="KW-1185">Reference proteome</keyword>
<gene>
    <name evidence="2" type="ORF">TPSD3_08485</name>
</gene>
<dbReference type="InterPro" id="IPR014044">
    <property type="entry name" value="CAP_dom"/>
</dbReference>
<dbReference type="Pfam" id="PF00188">
    <property type="entry name" value="CAP"/>
    <property type="match status" value="1"/>
</dbReference>
<name>A0A251X974_9GAMM</name>
<dbReference type="SUPFAM" id="SSF55797">
    <property type="entry name" value="PR-1-like"/>
    <property type="match status" value="1"/>
</dbReference>
<protein>
    <recommendedName>
        <fullName evidence="1">SCP domain-containing protein</fullName>
    </recommendedName>
</protein>
<evidence type="ECO:0000259" key="1">
    <source>
        <dbReference type="Pfam" id="PF00188"/>
    </source>
</evidence>
<evidence type="ECO:0000313" key="2">
    <source>
        <dbReference type="EMBL" id="OUD14344.1"/>
    </source>
</evidence>
<feature type="domain" description="SCP" evidence="1">
    <location>
        <begin position="153"/>
        <end position="266"/>
    </location>
</feature>
<comment type="caution">
    <text evidence="2">The sequence shown here is derived from an EMBL/GenBank/DDBJ whole genome shotgun (WGS) entry which is preliminary data.</text>
</comment>